<accession>A0A1E8AZ62</accession>
<organism evidence="1 2">
    <name type="scientific">Bacillus mycoides</name>
    <dbReference type="NCBI Taxonomy" id="1405"/>
    <lineage>
        <taxon>Bacteria</taxon>
        <taxon>Bacillati</taxon>
        <taxon>Bacillota</taxon>
        <taxon>Bacilli</taxon>
        <taxon>Bacillales</taxon>
        <taxon>Bacillaceae</taxon>
        <taxon>Bacillus</taxon>
        <taxon>Bacillus cereus group</taxon>
    </lineage>
</organism>
<comment type="caution">
    <text evidence="1">The sequence shown here is derived from an EMBL/GenBank/DDBJ whole genome shotgun (WGS) entry which is preliminary data.</text>
</comment>
<sequence>MTRDEAKRILSEEGLKYYNWFHEKDVNPDEVLIYKEDNKWVVCATDERASIVETSIAHYGNEEEALDDFIKRVRLEKILKP</sequence>
<dbReference type="AlphaFoldDB" id="A0A1E8AZ62"/>
<reference evidence="1 2" key="1">
    <citation type="submission" date="2016-05" db="EMBL/GenBank/DDBJ databases">
        <title>Bacillus thuringiensis and Bacillus weihenstephanensis as novel biocontrol agents of wilt causing Verticillium species.</title>
        <authorList>
            <person name="Hollensteiner J."/>
            <person name="Wemheuer F."/>
            <person name="Harting R."/>
            <person name="Kolarzyk A."/>
            <person name="Diaz-Valerio S."/>
            <person name="Poehlein A."/>
            <person name="Brzuszkiewicz E."/>
            <person name="Nesemann K."/>
            <person name="Braus-Stromeyer S."/>
            <person name="Braus G."/>
            <person name="Daniel R."/>
            <person name="Liesegang H."/>
        </authorList>
    </citation>
    <scope>NUCLEOTIDE SEQUENCE [LARGE SCALE GENOMIC DNA]</scope>
    <source>
        <strain evidence="1 2">GOE8</strain>
    </source>
</reference>
<name>A0A1E8AZ62_BACMY</name>
<dbReference type="PATRIC" id="fig|86662.25.peg.5846"/>
<protein>
    <submittedName>
        <fullName evidence="1">Uncharacterized protein</fullName>
    </submittedName>
</protein>
<proteinExistence type="predicted"/>
<evidence type="ECO:0000313" key="2">
    <source>
        <dbReference type="Proteomes" id="UP000175706"/>
    </source>
</evidence>
<dbReference type="EMBL" id="LXLT01000099">
    <property type="protein sequence ID" value="OFD70305.1"/>
    <property type="molecule type" value="Genomic_DNA"/>
</dbReference>
<dbReference type="Proteomes" id="UP000175706">
    <property type="component" value="Unassembled WGS sequence"/>
</dbReference>
<gene>
    <name evidence="1" type="ORF">BWGOE8_56730</name>
</gene>
<dbReference type="InterPro" id="IPR028954">
    <property type="entry name" value="Imm59"/>
</dbReference>
<dbReference type="RefSeq" id="WP_070145919.1">
    <property type="nucleotide sequence ID" value="NZ_JBCMLP010000004.1"/>
</dbReference>
<evidence type="ECO:0000313" key="1">
    <source>
        <dbReference type="EMBL" id="OFD70305.1"/>
    </source>
</evidence>
<dbReference type="Pfam" id="PF15597">
    <property type="entry name" value="Imm59"/>
    <property type="match status" value="1"/>
</dbReference>